<dbReference type="HOGENOM" id="CLU_3116947_0_0_10"/>
<dbReference type="STRING" id="216432.CA2559_11698"/>
<reference evidence="1 2" key="1">
    <citation type="journal article" date="2010" name="J. Bacteriol.">
        <title>The complete genome sequence of Croceibacter atlanticus HTCC2559T.</title>
        <authorList>
            <person name="Oh H.M."/>
            <person name="Kang I."/>
            <person name="Ferriera S."/>
            <person name="Giovannoni S.J."/>
            <person name="Cho J.C."/>
        </authorList>
    </citation>
    <scope>NUCLEOTIDE SEQUENCE [LARGE SCALE GENOMIC DNA]</scope>
    <source>
        <strain evidence="2">ATCC BAA-628 / HTCC2559 / KCTC 12090</strain>
    </source>
</reference>
<dbReference type="AlphaFoldDB" id="A3UA62"/>
<evidence type="ECO:0000313" key="2">
    <source>
        <dbReference type="Proteomes" id="UP000002297"/>
    </source>
</evidence>
<name>A3UA62_CROAH</name>
<gene>
    <name evidence="1" type="ordered locus">CA2559_11698</name>
</gene>
<dbReference type="KEGG" id="cat:CA2559_11698"/>
<dbReference type="EMBL" id="CP002046">
    <property type="protein sequence ID" value="EAP86698.1"/>
    <property type="molecule type" value="Genomic_DNA"/>
</dbReference>
<dbReference type="Proteomes" id="UP000002297">
    <property type="component" value="Chromosome"/>
</dbReference>
<proteinExistence type="predicted"/>
<protein>
    <submittedName>
        <fullName evidence="1">Uncharacterized protein</fullName>
    </submittedName>
</protein>
<keyword evidence="2" id="KW-1185">Reference proteome</keyword>
<organism evidence="1 2">
    <name type="scientific">Croceibacter atlanticus (strain ATCC BAA-628 / JCM 21780 / CIP 108009 / IAM 15332 / KCTC 12090 / HTCC2559)</name>
    <dbReference type="NCBI Taxonomy" id="216432"/>
    <lineage>
        <taxon>Bacteria</taxon>
        <taxon>Pseudomonadati</taxon>
        <taxon>Bacteroidota</taxon>
        <taxon>Flavobacteriia</taxon>
        <taxon>Flavobacteriales</taxon>
        <taxon>Flavobacteriaceae</taxon>
        <taxon>Croceibacter</taxon>
    </lineage>
</organism>
<evidence type="ECO:0000313" key="1">
    <source>
        <dbReference type="EMBL" id="EAP86698.1"/>
    </source>
</evidence>
<sequence length="50" mass="5843">MQCTLLTNPKNGNFKTGYSYPMKTELCPWWLKKGSMEILAVMLKRSKDFI</sequence>
<accession>A3UA62</accession>